<dbReference type="Gene3D" id="1.25.40.20">
    <property type="entry name" value="Ankyrin repeat-containing domain"/>
    <property type="match status" value="2"/>
</dbReference>
<dbReference type="EMBL" id="CVRI01000002">
    <property type="protein sequence ID" value="CRK86613.1"/>
    <property type="molecule type" value="Genomic_DNA"/>
</dbReference>
<keyword evidence="10" id="KW-0407">Ion channel</keyword>
<proteinExistence type="predicted"/>
<keyword evidence="3" id="KW-0716">Sensory transduction</keyword>
<evidence type="ECO:0000259" key="13">
    <source>
        <dbReference type="Pfam" id="PF00520"/>
    </source>
</evidence>
<dbReference type="Gene3D" id="1.10.287.70">
    <property type="match status" value="1"/>
</dbReference>
<evidence type="ECO:0000256" key="2">
    <source>
        <dbReference type="ARBA" id="ARBA00022448"/>
    </source>
</evidence>
<dbReference type="STRING" id="568069.A0A1J1HF30"/>
<keyword evidence="2" id="KW-0813">Transport</keyword>
<evidence type="ECO:0000256" key="10">
    <source>
        <dbReference type="ARBA" id="ARBA00023303"/>
    </source>
</evidence>
<sequence length="924" mass="106274">MTTSINISACFENPQSALISAYQRRNLDAFKYALDHLHADPNAIDPRSNMSIFDKILKTPDSNDYIRLCIAHGADLYSKNVDNRYPLHEVVGSLSPNNLKTFLNYYDPRKINVKYKYKNCLHMLIDLLPSDKYDDIAECIKILIDYDCDPNMPNEKSRTPFFSLLRVQPKLRDPNDLIDYILEHSTVDLYTYKHDEMKRMFEKQNPHHSLPEKVEKIVDADYMLGLLRARKEAEFEVNFKLFKEMSTKMATNDDNKLNNFAEDCAKFLYTAIQNDLEAVVDLLMSEGVDVNKRSVDMTHQRPAAFLACYYGHHGVLKLLLQADPKPETIFKNRNLLHEVCSHFGTDPSSTPNIDHQKCFDLVLDHCNVNQIDESGCTPLHYAVRYRNDKAAKALLERSSYIGTRNSYGETPIDDLSREVLENFLDSRITTNIRRSGDDEQKIAIDYQFLMSPKTSDDVDEFRSEILPLKVISENSDLRSLILHPVLSSFLFLKWSKLSLLFYANLLLFSTFMVSLIVFIVLCQSIPPADRDDSGVYCLFFYLSIISLILLMLREVFQCMLSVKHYFKNPINLLEIILIILGWTVIIQSSEVNDDDDATQRILRAVTILFAAYEFLQLVGTLPILSVSTHMVILKKVAVTFLKSIALYSILLLAFALSFYTLFGGKNSNEKEDETTTIEPNSSAIPSGCCKQDDDDGEFNSFGYPGIAIIKTFVMLTGEFDASSLDLDRNGISYSIIFLLFVFLITIVLFNLLNALAVDDTHVIKSEGQLVDLCQRINVLTEYERIILGRSGWRWVKSIISIFPYTIPQGRIVIHPNRRNEILTMKSRSSSQDVSIKVEDGQEQELQTLNNNSSIEKIIPSRRLTEKLEKYSRMDPKIMKRIRSVLEERNEKRNKQQREETLWDHIRSMELQLKVLTDLIKNRKN</sequence>
<feature type="transmembrane region" description="Helical" evidence="12">
    <location>
        <begin position="601"/>
        <end position="624"/>
    </location>
</feature>
<evidence type="ECO:0000313" key="15">
    <source>
        <dbReference type="Proteomes" id="UP000183832"/>
    </source>
</evidence>
<dbReference type="GO" id="GO:0005216">
    <property type="term" value="F:monoatomic ion channel activity"/>
    <property type="evidence" value="ECO:0007669"/>
    <property type="project" value="InterPro"/>
</dbReference>
<dbReference type="PROSITE" id="PS50088">
    <property type="entry name" value="ANK_REPEAT"/>
    <property type="match status" value="1"/>
</dbReference>
<evidence type="ECO:0000256" key="5">
    <source>
        <dbReference type="ARBA" id="ARBA00022737"/>
    </source>
</evidence>
<dbReference type="InterPro" id="IPR036770">
    <property type="entry name" value="Ankyrin_rpt-contain_sf"/>
</dbReference>
<dbReference type="PANTHER" id="PTHR47143:SF4">
    <property type="entry name" value="TRANSIENT RECEPTOR POTENTIAL CATION CHANNEL PROTEIN PAINLESS"/>
    <property type="match status" value="1"/>
</dbReference>
<gene>
    <name evidence="14" type="ORF">CLUMA_CG000450</name>
</gene>
<keyword evidence="8" id="KW-0406">Ion transport</keyword>
<dbReference type="SUPFAM" id="SSF48403">
    <property type="entry name" value="Ankyrin repeat"/>
    <property type="match status" value="1"/>
</dbReference>
<dbReference type="GO" id="GO:0034703">
    <property type="term" value="C:cation channel complex"/>
    <property type="evidence" value="ECO:0007669"/>
    <property type="project" value="UniProtKB-ARBA"/>
</dbReference>
<protein>
    <submittedName>
        <fullName evidence="14">CLUMA_CG000450, isoform A</fullName>
    </submittedName>
</protein>
<dbReference type="PROSITE" id="PS50297">
    <property type="entry name" value="ANK_REP_REGION"/>
    <property type="match status" value="1"/>
</dbReference>
<feature type="repeat" description="ANK" evidence="11">
    <location>
        <begin position="374"/>
        <end position="406"/>
    </location>
</feature>
<dbReference type="AlphaFoldDB" id="A0A1J1HF30"/>
<feature type="domain" description="Ion transport" evidence="13">
    <location>
        <begin position="507"/>
        <end position="765"/>
    </location>
</feature>
<dbReference type="PANTHER" id="PTHR47143">
    <property type="entry name" value="TRANSIENT RECEPTOR POTENTIAL CATION CHANNEL PROTEIN PAINLESS"/>
    <property type="match status" value="1"/>
</dbReference>
<keyword evidence="5" id="KW-0677">Repeat</keyword>
<evidence type="ECO:0000256" key="1">
    <source>
        <dbReference type="ARBA" id="ARBA00004141"/>
    </source>
</evidence>
<evidence type="ECO:0000256" key="9">
    <source>
        <dbReference type="ARBA" id="ARBA00023136"/>
    </source>
</evidence>
<keyword evidence="9 12" id="KW-0472">Membrane</keyword>
<evidence type="ECO:0000313" key="14">
    <source>
        <dbReference type="EMBL" id="CRK86613.1"/>
    </source>
</evidence>
<comment type="subcellular location">
    <subcellularLocation>
        <location evidence="1">Membrane</location>
        <topology evidence="1">Multi-pass membrane protein</topology>
    </subcellularLocation>
</comment>
<evidence type="ECO:0000256" key="11">
    <source>
        <dbReference type="PROSITE-ProRule" id="PRU00023"/>
    </source>
</evidence>
<feature type="transmembrane region" description="Helical" evidence="12">
    <location>
        <begin position="499"/>
        <end position="521"/>
    </location>
</feature>
<evidence type="ECO:0000256" key="8">
    <source>
        <dbReference type="ARBA" id="ARBA00023065"/>
    </source>
</evidence>
<organism evidence="14 15">
    <name type="scientific">Clunio marinus</name>
    <dbReference type="NCBI Taxonomy" id="568069"/>
    <lineage>
        <taxon>Eukaryota</taxon>
        <taxon>Metazoa</taxon>
        <taxon>Ecdysozoa</taxon>
        <taxon>Arthropoda</taxon>
        <taxon>Hexapoda</taxon>
        <taxon>Insecta</taxon>
        <taxon>Pterygota</taxon>
        <taxon>Neoptera</taxon>
        <taxon>Endopterygota</taxon>
        <taxon>Diptera</taxon>
        <taxon>Nematocera</taxon>
        <taxon>Chironomoidea</taxon>
        <taxon>Chironomidae</taxon>
        <taxon>Clunio</taxon>
    </lineage>
</organism>
<dbReference type="SMART" id="SM00248">
    <property type="entry name" value="ANK"/>
    <property type="match status" value="7"/>
</dbReference>
<keyword evidence="4 12" id="KW-0812">Transmembrane</keyword>
<dbReference type="OrthoDB" id="7784786at2759"/>
<evidence type="ECO:0000256" key="7">
    <source>
        <dbReference type="ARBA" id="ARBA00023043"/>
    </source>
</evidence>
<dbReference type="InterPro" id="IPR005821">
    <property type="entry name" value="Ion_trans_dom"/>
</dbReference>
<name>A0A1J1HF30_9DIPT</name>
<evidence type="ECO:0000256" key="3">
    <source>
        <dbReference type="ARBA" id="ARBA00022606"/>
    </source>
</evidence>
<accession>A0A1J1HF30</accession>
<feature type="transmembrane region" description="Helical" evidence="12">
    <location>
        <begin position="533"/>
        <end position="552"/>
    </location>
</feature>
<keyword evidence="6 12" id="KW-1133">Transmembrane helix</keyword>
<dbReference type="Proteomes" id="UP000183832">
    <property type="component" value="Unassembled WGS sequence"/>
</dbReference>
<evidence type="ECO:0000256" key="12">
    <source>
        <dbReference type="SAM" id="Phobius"/>
    </source>
</evidence>
<dbReference type="InterPro" id="IPR052076">
    <property type="entry name" value="TRP_cation_channel"/>
</dbReference>
<feature type="transmembrane region" description="Helical" evidence="12">
    <location>
        <begin position="731"/>
        <end position="752"/>
    </location>
</feature>
<keyword evidence="15" id="KW-1185">Reference proteome</keyword>
<dbReference type="Pfam" id="PF00520">
    <property type="entry name" value="Ion_trans"/>
    <property type="match status" value="1"/>
</dbReference>
<feature type="transmembrane region" description="Helical" evidence="12">
    <location>
        <begin position="701"/>
        <end position="719"/>
    </location>
</feature>
<keyword evidence="7 11" id="KW-0040">ANK repeat</keyword>
<feature type="transmembrane region" description="Helical" evidence="12">
    <location>
        <begin position="572"/>
        <end position="589"/>
    </location>
</feature>
<evidence type="ECO:0000256" key="6">
    <source>
        <dbReference type="ARBA" id="ARBA00022989"/>
    </source>
</evidence>
<dbReference type="Pfam" id="PF12796">
    <property type="entry name" value="Ank_2"/>
    <property type="match status" value="1"/>
</dbReference>
<evidence type="ECO:0000256" key="4">
    <source>
        <dbReference type="ARBA" id="ARBA00022692"/>
    </source>
</evidence>
<dbReference type="InterPro" id="IPR002110">
    <property type="entry name" value="Ankyrin_rpt"/>
</dbReference>
<reference evidence="14 15" key="1">
    <citation type="submission" date="2015-04" db="EMBL/GenBank/DDBJ databases">
        <authorList>
            <person name="Syromyatnikov M.Y."/>
            <person name="Popov V.N."/>
        </authorList>
    </citation>
    <scope>NUCLEOTIDE SEQUENCE [LARGE SCALE GENOMIC DNA]</scope>
</reference>
<feature type="transmembrane region" description="Helical" evidence="12">
    <location>
        <begin position="644"/>
        <end position="662"/>
    </location>
</feature>